<reference evidence="1" key="1">
    <citation type="submission" date="2022-06" db="EMBL/GenBank/DDBJ databases">
        <authorList>
            <person name="Dietemann V."/>
            <person name="Ory F."/>
            <person name="Dainat B."/>
            <person name="Oberhansli S."/>
        </authorList>
    </citation>
    <scope>NUCLEOTIDE SEQUENCE</scope>
    <source>
        <strain evidence="1">Ena-SAMPLE-TAB-26-04-2022-14:26:32:270-5432</strain>
    </source>
</reference>
<dbReference type="RefSeq" id="WP_213427696.1">
    <property type="nucleotide sequence ID" value="NZ_CALYLO010000009.1"/>
</dbReference>
<keyword evidence="2" id="KW-1185">Reference proteome</keyword>
<organism evidence="1 2">
    <name type="scientific">Paenibacillus melissococcoides</name>
    <dbReference type="NCBI Taxonomy" id="2912268"/>
    <lineage>
        <taxon>Bacteria</taxon>
        <taxon>Bacillati</taxon>
        <taxon>Bacillota</taxon>
        <taxon>Bacilli</taxon>
        <taxon>Bacillales</taxon>
        <taxon>Paenibacillaceae</taxon>
        <taxon>Paenibacillus</taxon>
    </lineage>
</organism>
<comment type="caution">
    <text evidence="1">The sequence shown here is derived from an EMBL/GenBank/DDBJ whole genome shotgun (WGS) entry which is preliminary data.</text>
</comment>
<evidence type="ECO:0000313" key="1">
    <source>
        <dbReference type="EMBL" id="CAH8248275.1"/>
    </source>
</evidence>
<name>A0ABM9G8L6_9BACL</name>
<dbReference type="EMBL" id="CALYLO010000009">
    <property type="protein sequence ID" value="CAH8248275.1"/>
    <property type="molecule type" value="Genomic_DNA"/>
</dbReference>
<accession>A0ABM9G8L6</accession>
<dbReference type="Proteomes" id="UP001154322">
    <property type="component" value="Unassembled WGS sequence"/>
</dbReference>
<proteinExistence type="predicted"/>
<gene>
    <name evidence="1" type="ORF">WJ0W_005532</name>
</gene>
<sequence>MLKILETHASKLVLYSTINYKITPHEPHYSGNKVNQSVYDALLAEDYERIRTIFEEADTYNRERILRSGRI</sequence>
<evidence type="ECO:0000313" key="2">
    <source>
        <dbReference type="Proteomes" id="UP001154322"/>
    </source>
</evidence>
<protein>
    <submittedName>
        <fullName evidence="1">Uncharacterized protein</fullName>
    </submittedName>
</protein>